<dbReference type="RefSeq" id="WP_088152704.1">
    <property type="nucleotide sequence ID" value="NZ_NHON01000037.1"/>
</dbReference>
<evidence type="ECO:0000256" key="1">
    <source>
        <dbReference type="ARBA" id="ARBA00010531"/>
    </source>
</evidence>
<organism evidence="13 14">
    <name type="scientific">Inquilinus limosus</name>
    <dbReference type="NCBI Taxonomy" id="171674"/>
    <lineage>
        <taxon>Bacteria</taxon>
        <taxon>Pseudomonadati</taxon>
        <taxon>Pseudomonadota</taxon>
        <taxon>Alphaproteobacteria</taxon>
        <taxon>Rhodospirillales</taxon>
        <taxon>Rhodospirillaceae</taxon>
        <taxon>Inquilinus</taxon>
    </lineage>
</organism>
<evidence type="ECO:0000313" key="14">
    <source>
        <dbReference type="Proteomes" id="UP000196655"/>
    </source>
</evidence>
<evidence type="ECO:0000256" key="11">
    <source>
        <dbReference type="HAMAP-Rule" id="MF_01318"/>
    </source>
</evidence>
<dbReference type="Gene3D" id="3.30.190.20">
    <property type="match status" value="1"/>
</dbReference>
<protein>
    <recommendedName>
        <fullName evidence="9 11">Large ribosomal subunit protein uL1</fullName>
    </recommendedName>
</protein>
<name>A0A211ZJN2_9PROT</name>
<dbReference type="InterPro" id="IPR023674">
    <property type="entry name" value="Ribosomal_uL1-like"/>
</dbReference>
<sequence>MAKVSKRIRAATKGLNPEATYELAQAVKMLKASATAKFDETVEIAMNLGVDPRHADQMVRGVVQLPNGTGKTVRVLVFARGDKAEQALAAGADIVGADDLAKEIQDGRSDFDRCIATPDMMGLVGRLGKVLGPRGLMPNPKLGTVTPDVAGAVKAAKGGAVEFRAEKAGIVHAGVGKASFTEEALVGNIRAFVEAIQRAKPSGAKGTYLKKVTVTSTMGPGYKLDLQKLHEGAGA</sequence>
<dbReference type="STRING" id="1122125.GCA_000423185_06914"/>
<dbReference type="PIRSF" id="PIRSF002155">
    <property type="entry name" value="Ribosomal_L1"/>
    <property type="match status" value="1"/>
</dbReference>
<dbReference type="EMBL" id="NHON01000037">
    <property type="protein sequence ID" value="OWJ65482.1"/>
    <property type="molecule type" value="Genomic_DNA"/>
</dbReference>
<dbReference type="GO" id="GO:0006412">
    <property type="term" value="P:translation"/>
    <property type="evidence" value="ECO:0007669"/>
    <property type="project" value="UniProtKB-UniRule"/>
</dbReference>
<dbReference type="GO" id="GO:0000049">
    <property type="term" value="F:tRNA binding"/>
    <property type="evidence" value="ECO:0007669"/>
    <property type="project" value="UniProtKB-KW"/>
</dbReference>
<dbReference type="NCBIfam" id="TIGR01169">
    <property type="entry name" value="rplA_bact"/>
    <property type="match status" value="1"/>
</dbReference>
<evidence type="ECO:0000256" key="8">
    <source>
        <dbReference type="ARBA" id="ARBA00023274"/>
    </source>
</evidence>
<keyword evidence="6 11" id="KW-0694">RNA-binding</keyword>
<keyword evidence="2 11" id="KW-0678">Repressor</keyword>
<dbReference type="Proteomes" id="UP000196655">
    <property type="component" value="Unassembled WGS sequence"/>
</dbReference>
<evidence type="ECO:0000256" key="9">
    <source>
        <dbReference type="ARBA" id="ARBA00035241"/>
    </source>
</evidence>
<keyword evidence="8 11" id="KW-0687">Ribonucleoprotein</keyword>
<dbReference type="AlphaFoldDB" id="A0A211ZJN2"/>
<evidence type="ECO:0000256" key="12">
    <source>
        <dbReference type="RuleBase" id="RU000659"/>
    </source>
</evidence>
<proteinExistence type="inferred from homology"/>
<dbReference type="GO" id="GO:0022625">
    <property type="term" value="C:cytosolic large ribosomal subunit"/>
    <property type="evidence" value="ECO:0007669"/>
    <property type="project" value="TreeGrafter"/>
</dbReference>
<keyword evidence="7 11" id="KW-0689">Ribosomal protein</keyword>
<dbReference type="HAMAP" id="MF_01318_B">
    <property type="entry name" value="Ribosomal_uL1_B"/>
    <property type="match status" value="1"/>
</dbReference>
<dbReference type="InterPro" id="IPR002143">
    <property type="entry name" value="Ribosomal_uL1"/>
</dbReference>
<evidence type="ECO:0000256" key="10">
    <source>
        <dbReference type="ARBA" id="ARBA00059110"/>
    </source>
</evidence>
<keyword evidence="3 11" id="KW-0820">tRNA-binding</keyword>
<dbReference type="GO" id="GO:0019843">
    <property type="term" value="F:rRNA binding"/>
    <property type="evidence" value="ECO:0007669"/>
    <property type="project" value="UniProtKB-UniRule"/>
</dbReference>
<dbReference type="PANTHER" id="PTHR36427">
    <property type="entry name" value="54S RIBOSOMAL PROTEIN L1, MITOCHONDRIAL"/>
    <property type="match status" value="1"/>
</dbReference>
<comment type="subunit">
    <text evidence="11">Part of the 50S ribosomal subunit.</text>
</comment>
<dbReference type="CDD" id="cd00403">
    <property type="entry name" value="Ribosomal_L1"/>
    <property type="match status" value="1"/>
</dbReference>
<accession>A0A211ZJN2</accession>
<evidence type="ECO:0000256" key="2">
    <source>
        <dbReference type="ARBA" id="ARBA00022491"/>
    </source>
</evidence>
<dbReference type="GO" id="GO:0003735">
    <property type="term" value="F:structural constituent of ribosome"/>
    <property type="evidence" value="ECO:0007669"/>
    <property type="project" value="InterPro"/>
</dbReference>
<gene>
    <name evidence="11" type="primary">rplA</name>
    <name evidence="13" type="ORF">BWR60_19600</name>
</gene>
<evidence type="ECO:0000256" key="7">
    <source>
        <dbReference type="ARBA" id="ARBA00022980"/>
    </source>
</evidence>
<dbReference type="InterPro" id="IPR023673">
    <property type="entry name" value="Ribosomal_uL1_CS"/>
</dbReference>
<comment type="similarity">
    <text evidence="1 11 12">Belongs to the universal ribosomal protein uL1 family.</text>
</comment>
<comment type="caution">
    <text evidence="13">The sequence shown here is derived from an EMBL/GenBank/DDBJ whole genome shotgun (WGS) entry which is preliminary data.</text>
</comment>
<dbReference type="PROSITE" id="PS01199">
    <property type="entry name" value="RIBOSOMAL_L1"/>
    <property type="match status" value="1"/>
</dbReference>
<dbReference type="SUPFAM" id="SSF56808">
    <property type="entry name" value="Ribosomal protein L1"/>
    <property type="match status" value="1"/>
</dbReference>
<evidence type="ECO:0000313" key="13">
    <source>
        <dbReference type="EMBL" id="OWJ65482.1"/>
    </source>
</evidence>
<dbReference type="Gene3D" id="3.40.50.790">
    <property type="match status" value="1"/>
</dbReference>
<evidence type="ECO:0000256" key="3">
    <source>
        <dbReference type="ARBA" id="ARBA00022555"/>
    </source>
</evidence>
<dbReference type="OrthoDB" id="9803740at2"/>
<dbReference type="PANTHER" id="PTHR36427:SF3">
    <property type="entry name" value="LARGE RIBOSOMAL SUBUNIT PROTEIN UL1M"/>
    <property type="match status" value="1"/>
</dbReference>
<comment type="function">
    <text evidence="10 11">Protein L1 is also a translational repressor protein, it controls the translation of the L11 operon by binding to its mRNA.</text>
</comment>
<dbReference type="Pfam" id="PF00687">
    <property type="entry name" value="Ribosomal_L1"/>
    <property type="match status" value="1"/>
</dbReference>
<dbReference type="InterPro" id="IPR028364">
    <property type="entry name" value="Ribosomal_uL1/biogenesis"/>
</dbReference>
<keyword evidence="14" id="KW-1185">Reference proteome</keyword>
<comment type="function">
    <text evidence="11">Binds directly to 23S rRNA. The L1 stalk is quite mobile in the ribosome, and is involved in E site tRNA release.</text>
</comment>
<evidence type="ECO:0000256" key="4">
    <source>
        <dbReference type="ARBA" id="ARBA00022730"/>
    </source>
</evidence>
<reference evidence="14" key="1">
    <citation type="submission" date="2017-05" db="EMBL/GenBank/DDBJ databases">
        <authorList>
            <person name="Macchi M."/>
            <person name="Festa S."/>
            <person name="Coppotelli B.M."/>
            <person name="Morelli I.S."/>
        </authorList>
    </citation>
    <scope>NUCLEOTIDE SEQUENCE [LARGE SCALE GENOMIC DNA]</scope>
    <source>
        <strain evidence="14">I</strain>
    </source>
</reference>
<dbReference type="GO" id="GO:0006417">
    <property type="term" value="P:regulation of translation"/>
    <property type="evidence" value="ECO:0007669"/>
    <property type="project" value="UniProtKB-KW"/>
</dbReference>
<evidence type="ECO:0000256" key="6">
    <source>
        <dbReference type="ARBA" id="ARBA00022884"/>
    </source>
</evidence>
<dbReference type="FunFam" id="3.40.50.790:FF:000001">
    <property type="entry name" value="50S ribosomal protein L1"/>
    <property type="match status" value="1"/>
</dbReference>
<dbReference type="InterPro" id="IPR005878">
    <property type="entry name" value="Ribosom_uL1_bac-type"/>
</dbReference>
<dbReference type="InterPro" id="IPR016095">
    <property type="entry name" value="Ribosomal_uL1_3-a/b-sand"/>
</dbReference>
<keyword evidence="5 11" id="KW-0810">Translation regulation</keyword>
<keyword evidence="4 11" id="KW-0699">rRNA-binding</keyword>
<evidence type="ECO:0000256" key="5">
    <source>
        <dbReference type="ARBA" id="ARBA00022845"/>
    </source>
</evidence>